<evidence type="ECO:0000256" key="2">
    <source>
        <dbReference type="ARBA" id="ARBA00022490"/>
    </source>
</evidence>
<dbReference type="PANTHER" id="PTHR43648">
    <property type="entry name" value="ELECTRON TRANSFER FLAVOPROTEIN BETA SUBUNIT LYSINE METHYLTRANSFERASE"/>
    <property type="match status" value="1"/>
</dbReference>
<dbReference type="EC" id="2.1.1.-" evidence="6"/>
<dbReference type="InterPro" id="IPR004498">
    <property type="entry name" value="Ribosomal_PrmA_MeTrfase"/>
</dbReference>
<dbReference type="GO" id="GO:0016279">
    <property type="term" value="F:protein-lysine N-methyltransferase activity"/>
    <property type="evidence" value="ECO:0007669"/>
    <property type="project" value="RHEA"/>
</dbReference>
<evidence type="ECO:0000313" key="7">
    <source>
        <dbReference type="EMBL" id="PDW03135.1"/>
    </source>
</evidence>
<dbReference type="OrthoDB" id="9785995at2"/>
<feature type="binding site" evidence="6">
    <location>
        <position position="150"/>
    </location>
    <ligand>
        <name>S-adenosyl-L-methionine</name>
        <dbReference type="ChEBI" id="CHEBI:59789"/>
    </ligand>
</feature>
<dbReference type="GO" id="GO:0032259">
    <property type="term" value="P:methylation"/>
    <property type="evidence" value="ECO:0007669"/>
    <property type="project" value="UniProtKB-KW"/>
</dbReference>
<comment type="caution">
    <text evidence="7">The sequence shown here is derived from an EMBL/GenBank/DDBJ whole genome shotgun (WGS) entry which is preliminary data.</text>
</comment>
<dbReference type="InterPro" id="IPR050078">
    <property type="entry name" value="Ribosomal_L11_MeTrfase_PrmA"/>
</dbReference>
<feature type="binding site" evidence="6">
    <location>
        <position position="193"/>
    </location>
    <ligand>
        <name>S-adenosyl-L-methionine</name>
        <dbReference type="ChEBI" id="CHEBI:59789"/>
    </ligand>
</feature>
<dbReference type="PIRSF" id="PIRSF000401">
    <property type="entry name" value="RPL11_MTase"/>
    <property type="match status" value="1"/>
</dbReference>
<accession>A0A2A6RJR3</accession>
<evidence type="ECO:0000256" key="5">
    <source>
        <dbReference type="ARBA" id="ARBA00022691"/>
    </source>
</evidence>
<keyword evidence="8" id="KW-1185">Reference proteome</keyword>
<name>A0A2A6RJR3_9CHLR</name>
<feature type="binding site" evidence="6">
    <location>
        <position position="264"/>
    </location>
    <ligand>
        <name>S-adenosyl-L-methionine</name>
        <dbReference type="ChEBI" id="CHEBI:59789"/>
    </ligand>
</feature>
<dbReference type="Pfam" id="PF06325">
    <property type="entry name" value="PrmA"/>
    <property type="match status" value="1"/>
</dbReference>
<keyword evidence="5 6" id="KW-0949">S-adenosyl-L-methionine</keyword>
<dbReference type="Proteomes" id="UP000220527">
    <property type="component" value="Unassembled WGS sequence"/>
</dbReference>
<evidence type="ECO:0000313" key="8">
    <source>
        <dbReference type="Proteomes" id="UP000220527"/>
    </source>
</evidence>
<evidence type="ECO:0000256" key="3">
    <source>
        <dbReference type="ARBA" id="ARBA00022603"/>
    </source>
</evidence>
<dbReference type="SUPFAM" id="SSF53335">
    <property type="entry name" value="S-adenosyl-L-methionine-dependent methyltransferases"/>
    <property type="match status" value="1"/>
</dbReference>
<comment type="similarity">
    <text evidence="1 6">Belongs to the methyltransferase superfamily. PrmA family.</text>
</comment>
<dbReference type="AlphaFoldDB" id="A0A2A6RJR3"/>
<proteinExistence type="inferred from homology"/>
<evidence type="ECO:0000256" key="6">
    <source>
        <dbReference type="HAMAP-Rule" id="MF_00735"/>
    </source>
</evidence>
<dbReference type="InterPro" id="IPR029063">
    <property type="entry name" value="SAM-dependent_MTases_sf"/>
</dbReference>
<dbReference type="EMBL" id="NQWI01000040">
    <property type="protein sequence ID" value="PDW03135.1"/>
    <property type="molecule type" value="Genomic_DNA"/>
</dbReference>
<keyword evidence="4 6" id="KW-0808">Transferase</keyword>
<comment type="subcellular location">
    <subcellularLocation>
        <location evidence="6">Cytoplasm</location>
    </subcellularLocation>
</comment>
<comment type="function">
    <text evidence="6">Methylates ribosomal protein L11.</text>
</comment>
<keyword evidence="7" id="KW-0689">Ribosomal protein</keyword>
<keyword evidence="3 6" id="KW-0489">Methyltransferase</keyword>
<keyword evidence="7" id="KW-0687">Ribonucleoprotein</keyword>
<reference evidence="8" key="1">
    <citation type="submission" date="2017-08" db="EMBL/GenBank/DDBJ databases">
        <authorList>
            <person name="Grouzdev D.S."/>
            <person name="Gaisin V.A."/>
            <person name="Rysina M.S."/>
            <person name="Gorlenko V.M."/>
        </authorList>
    </citation>
    <scope>NUCLEOTIDE SEQUENCE [LARGE SCALE GENOMIC DNA]</scope>
    <source>
        <strain evidence="8">Kir15-3F</strain>
    </source>
</reference>
<gene>
    <name evidence="6" type="primary">prmA</name>
    <name evidence="7" type="ORF">CJ255_10495</name>
</gene>
<dbReference type="HAMAP" id="MF_00735">
    <property type="entry name" value="Methyltr_PrmA"/>
    <property type="match status" value="1"/>
</dbReference>
<comment type="catalytic activity">
    <reaction evidence="6">
        <text>L-lysyl-[protein] + 3 S-adenosyl-L-methionine = N(6),N(6),N(6)-trimethyl-L-lysyl-[protein] + 3 S-adenosyl-L-homocysteine + 3 H(+)</text>
        <dbReference type="Rhea" id="RHEA:54192"/>
        <dbReference type="Rhea" id="RHEA-COMP:9752"/>
        <dbReference type="Rhea" id="RHEA-COMP:13826"/>
        <dbReference type="ChEBI" id="CHEBI:15378"/>
        <dbReference type="ChEBI" id="CHEBI:29969"/>
        <dbReference type="ChEBI" id="CHEBI:57856"/>
        <dbReference type="ChEBI" id="CHEBI:59789"/>
        <dbReference type="ChEBI" id="CHEBI:61961"/>
    </reaction>
</comment>
<dbReference type="Gene3D" id="3.40.50.150">
    <property type="entry name" value="Vaccinia Virus protein VP39"/>
    <property type="match status" value="1"/>
</dbReference>
<sequence length="337" mass="36317">MTWLELSVSADNEAVEAVSEVLARFGYNGGVVVEPAWTPGDEGPEFRYDPARPATLRTYLPLDAQSEELRQRIEQALWHLGQMRPIGPLQVRALEEEDWANAWKQHYSVLRVGQRIVIVPSWLEHTAAPDDIVLHLDPGMAFGTGLHPTTRLCLALLERHARPGQRALDLGTGSGILAIALAKLGAHPVVALDNDPVATQVAAENVRLNHVATSVNVATGSLGAGARMGHWLSGNFGDEDTQAATDPSLPSPAVTTTFDLIAANLIARVLCILAADLATTLAPGGILISSGIIDSREPEVHTAFEAVGLQQLARYQEGEWVALVHTRKEENEQQNSS</sequence>
<organism evidence="7 8">
    <name type="scientific">Candidatus Viridilinea mediisalina</name>
    <dbReference type="NCBI Taxonomy" id="2024553"/>
    <lineage>
        <taxon>Bacteria</taxon>
        <taxon>Bacillati</taxon>
        <taxon>Chloroflexota</taxon>
        <taxon>Chloroflexia</taxon>
        <taxon>Chloroflexales</taxon>
        <taxon>Chloroflexineae</taxon>
        <taxon>Oscillochloridaceae</taxon>
        <taxon>Candidatus Viridilinea</taxon>
    </lineage>
</organism>
<dbReference type="GO" id="GO:0005737">
    <property type="term" value="C:cytoplasm"/>
    <property type="evidence" value="ECO:0007669"/>
    <property type="project" value="UniProtKB-SubCell"/>
</dbReference>
<evidence type="ECO:0000256" key="1">
    <source>
        <dbReference type="ARBA" id="ARBA00009741"/>
    </source>
</evidence>
<feature type="binding site" evidence="6">
    <location>
        <position position="171"/>
    </location>
    <ligand>
        <name>S-adenosyl-L-methionine</name>
        <dbReference type="ChEBI" id="CHEBI:59789"/>
    </ligand>
</feature>
<dbReference type="PANTHER" id="PTHR43648:SF1">
    <property type="entry name" value="ELECTRON TRANSFER FLAVOPROTEIN BETA SUBUNIT LYSINE METHYLTRANSFERASE"/>
    <property type="match status" value="1"/>
</dbReference>
<evidence type="ECO:0000256" key="4">
    <source>
        <dbReference type="ARBA" id="ARBA00022679"/>
    </source>
</evidence>
<keyword evidence="2 6" id="KW-0963">Cytoplasm</keyword>
<dbReference type="CDD" id="cd02440">
    <property type="entry name" value="AdoMet_MTases"/>
    <property type="match status" value="1"/>
</dbReference>
<protein>
    <recommendedName>
        <fullName evidence="6">Ribosomal protein L11 methyltransferase</fullName>
        <shortName evidence="6">L11 Mtase</shortName>
        <ecNumber evidence="6">2.1.1.-</ecNumber>
    </recommendedName>
</protein>
<dbReference type="GO" id="GO:0005840">
    <property type="term" value="C:ribosome"/>
    <property type="evidence" value="ECO:0007669"/>
    <property type="project" value="UniProtKB-KW"/>
</dbReference>